<organism evidence="1 2">
    <name type="scientific">Pleurodeles waltl</name>
    <name type="common">Iberian ribbed newt</name>
    <dbReference type="NCBI Taxonomy" id="8319"/>
    <lineage>
        <taxon>Eukaryota</taxon>
        <taxon>Metazoa</taxon>
        <taxon>Chordata</taxon>
        <taxon>Craniata</taxon>
        <taxon>Vertebrata</taxon>
        <taxon>Euteleostomi</taxon>
        <taxon>Amphibia</taxon>
        <taxon>Batrachia</taxon>
        <taxon>Caudata</taxon>
        <taxon>Salamandroidea</taxon>
        <taxon>Salamandridae</taxon>
        <taxon>Pleurodelinae</taxon>
        <taxon>Pleurodeles</taxon>
    </lineage>
</organism>
<evidence type="ECO:0000313" key="1">
    <source>
        <dbReference type="EMBL" id="KAJ1092747.1"/>
    </source>
</evidence>
<keyword evidence="2" id="KW-1185">Reference proteome</keyword>
<name>A0AAV7LQQ6_PLEWA</name>
<dbReference type="EMBL" id="JANPWB010000015">
    <property type="protein sequence ID" value="KAJ1092747.1"/>
    <property type="molecule type" value="Genomic_DNA"/>
</dbReference>
<gene>
    <name evidence="1" type="ORF">NDU88_005857</name>
</gene>
<comment type="caution">
    <text evidence="1">The sequence shown here is derived from an EMBL/GenBank/DDBJ whole genome shotgun (WGS) entry which is preliminary data.</text>
</comment>
<dbReference type="Proteomes" id="UP001066276">
    <property type="component" value="Chromosome 11"/>
</dbReference>
<evidence type="ECO:0000313" key="2">
    <source>
        <dbReference type="Proteomes" id="UP001066276"/>
    </source>
</evidence>
<protein>
    <recommendedName>
        <fullName evidence="3">Prolactin receptor</fullName>
    </recommendedName>
</protein>
<proteinExistence type="predicted"/>
<feature type="non-terminal residue" evidence="1">
    <location>
        <position position="144"/>
    </location>
</feature>
<dbReference type="AlphaFoldDB" id="A0AAV7LQQ6"/>
<accession>A0AAV7LQQ6</accession>
<evidence type="ECO:0008006" key="3">
    <source>
        <dbReference type="Google" id="ProtNLM"/>
    </source>
</evidence>
<reference evidence="1" key="1">
    <citation type="journal article" date="2022" name="bioRxiv">
        <title>Sequencing and chromosome-scale assembly of the giantPleurodeles waltlgenome.</title>
        <authorList>
            <person name="Brown T."/>
            <person name="Elewa A."/>
            <person name="Iarovenko S."/>
            <person name="Subramanian E."/>
            <person name="Araus A.J."/>
            <person name="Petzold A."/>
            <person name="Susuki M."/>
            <person name="Suzuki K.-i.T."/>
            <person name="Hayashi T."/>
            <person name="Toyoda A."/>
            <person name="Oliveira C."/>
            <person name="Osipova E."/>
            <person name="Leigh N.D."/>
            <person name="Simon A."/>
            <person name="Yun M.H."/>
        </authorList>
    </citation>
    <scope>NUCLEOTIDE SEQUENCE</scope>
    <source>
        <strain evidence="1">20211129_DDA</strain>
        <tissue evidence="1">Liver</tissue>
    </source>
</reference>
<sequence length="144" mass="15354">MARTGPGEHRALCDSEKAPHCMWHTSGSGSDPLQIVPVLDSTQKGPILASALGGRVGPKNGEELEVRPLFFFFITPCLHTQRVYGTKEQNTSLQPAVGAPLSLSSQKLLCGTGNCPIKNGATTCDMKSEKGAKTRSDLKNSMEV</sequence>